<dbReference type="EMBL" id="JBAMIC010000007">
    <property type="protein sequence ID" value="KAK7105828.1"/>
    <property type="molecule type" value="Genomic_DNA"/>
</dbReference>
<gene>
    <name evidence="3" type="ORF">V1264_017160</name>
</gene>
<evidence type="ECO:0000256" key="2">
    <source>
        <dbReference type="SAM" id="Phobius"/>
    </source>
</evidence>
<keyword evidence="2" id="KW-1133">Transmembrane helix</keyword>
<evidence type="ECO:0000313" key="3">
    <source>
        <dbReference type="EMBL" id="KAK7105828.1"/>
    </source>
</evidence>
<dbReference type="AlphaFoldDB" id="A0AAN9GEB4"/>
<feature type="region of interest" description="Disordered" evidence="1">
    <location>
        <begin position="1"/>
        <end position="42"/>
    </location>
</feature>
<keyword evidence="2" id="KW-0812">Transmembrane</keyword>
<accession>A0AAN9GEB4</accession>
<sequence>MLVDSGSVAEPEVTRTDQGSGLQSKPILGPGPSDDDAKMKFKVGPSGEAGSVRAGVAGMVLVVMVTACLQLLC</sequence>
<keyword evidence="4" id="KW-1185">Reference proteome</keyword>
<evidence type="ECO:0000313" key="4">
    <source>
        <dbReference type="Proteomes" id="UP001374579"/>
    </source>
</evidence>
<proteinExistence type="predicted"/>
<name>A0AAN9GEB4_9CAEN</name>
<feature type="transmembrane region" description="Helical" evidence="2">
    <location>
        <begin position="52"/>
        <end position="72"/>
    </location>
</feature>
<keyword evidence="2" id="KW-0472">Membrane</keyword>
<comment type="caution">
    <text evidence="3">The sequence shown here is derived from an EMBL/GenBank/DDBJ whole genome shotgun (WGS) entry which is preliminary data.</text>
</comment>
<protein>
    <submittedName>
        <fullName evidence="3">Uncharacterized protein</fullName>
    </submittedName>
</protein>
<organism evidence="3 4">
    <name type="scientific">Littorina saxatilis</name>
    <dbReference type="NCBI Taxonomy" id="31220"/>
    <lineage>
        <taxon>Eukaryota</taxon>
        <taxon>Metazoa</taxon>
        <taxon>Spiralia</taxon>
        <taxon>Lophotrochozoa</taxon>
        <taxon>Mollusca</taxon>
        <taxon>Gastropoda</taxon>
        <taxon>Caenogastropoda</taxon>
        <taxon>Littorinimorpha</taxon>
        <taxon>Littorinoidea</taxon>
        <taxon>Littorinidae</taxon>
        <taxon>Littorina</taxon>
    </lineage>
</organism>
<reference evidence="3 4" key="1">
    <citation type="submission" date="2024-02" db="EMBL/GenBank/DDBJ databases">
        <title>Chromosome-scale genome assembly of the rough periwinkle Littorina saxatilis.</title>
        <authorList>
            <person name="De Jode A."/>
            <person name="Faria R."/>
            <person name="Formenti G."/>
            <person name="Sims Y."/>
            <person name="Smith T.P."/>
            <person name="Tracey A."/>
            <person name="Wood J.M.D."/>
            <person name="Zagrodzka Z.B."/>
            <person name="Johannesson K."/>
            <person name="Butlin R.K."/>
            <person name="Leder E.H."/>
        </authorList>
    </citation>
    <scope>NUCLEOTIDE SEQUENCE [LARGE SCALE GENOMIC DNA]</scope>
    <source>
        <strain evidence="3">Snail1</strain>
        <tissue evidence="3">Muscle</tissue>
    </source>
</reference>
<dbReference type="Proteomes" id="UP001374579">
    <property type="component" value="Unassembled WGS sequence"/>
</dbReference>
<evidence type="ECO:0000256" key="1">
    <source>
        <dbReference type="SAM" id="MobiDB-lite"/>
    </source>
</evidence>